<feature type="domain" description="Peptidase S8/S53" evidence="10">
    <location>
        <begin position="176"/>
        <end position="605"/>
    </location>
</feature>
<evidence type="ECO:0000313" key="12">
    <source>
        <dbReference type="EMBL" id="NRF67093.1"/>
    </source>
</evidence>
<evidence type="ECO:0000259" key="10">
    <source>
        <dbReference type="Pfam" id="PF00082"/>
    </source>
</evidence>
<evidence type="ECO:0000256" key="8">
    <source>
        <dbReference type="PROSITE-ProRule" id="PRU01240"/>
    </source>
</evidence>
<dbReference type="InterPro" id="IPR015500">
    <property type="entry name" value="Peptidase_S8_subtilisin-rel"/>
</dbReference>
<dbReference type="Gene3D" id="3.40.50.200">
    <property type="entry name" value="Peptidase S8/S53 domain"/>
    <property type="match status" value="1"/>
</dbReference>
<dbReference type="Pfam" id="PF02225">
    <property type="entry name" value="PA"/>
    <property type="match status" value="1"/>
</dbReference>
<evidence type="ECO:0000256" key="4">
    <source>
        <dbReference type="ARBA" id="ARBA00022670"/>
    </source>
</evidence>
<evidence type="ECO:0000256" key="7">
    <source>
        <dbReference type="ARBA" id="ARBA00022825"/>
    </source>
</evidence>
<evidence type="ECO:0000313" key="13">
    <source>
        <dbReference type="Proteomes" id="UP000737171"/>
    </source>
</evidence>
<dbReference type="InterPro" id="IPR013783">
    <property type="entry name" value="Ig-like_fold"/>
</dbReference>
<dbReference type="PANTHER" id="PTHR43806">
    <property type="entry name" value="PEPTIDASE S8"/>
    <property type="match status" value="1"/>
</dbReference>
<dbReference type="EMBL" id="JABRWJ010000002">
    <property type="protein sequence ID" value="NRF67093.1"/>
    <property type="molecule type" value="Genomic_DNA"/>
</dbReference>
<dbReference type="InterPro" id="IPR023827">
    <property type="entry name" value="Peptidase_S8_Asp-AS"/>
</dbReference>
<proteinExistence type="inferred from homology"/>
<dbReference type="InterPro" id="IPR000209">
    <property type="entry name" value="Peptidase_S8/S53_dom"/>
</dbReference>
<comment type="similarity">
    <text evidence="1 8">Belongs to the peptidase S8 family.</text>
</comment>
<dbReference type="PROSITE" id="PS00136">
    <property type="entry name" value="SUBTILASE_ASP"/>
    <property type="match status" value="1"/>
</dbReference>
<dbReference type="InterPro" id="IPR050131">
    <property type="entry name" value="Peptidase_S8_subtilisin-like"/>
</dbReference>
<name>A0ABX2EEQ0_9BURK</name>
<dbReference type="PRINTS" id="PR00723">
    <property type="entry name" value="SUBTILISIN"/>
</dbReference>
<feature type="domain" description="PA" evidence="11">
    <location>
        <begin position="412"/>
        <end position="488"/>
    </location>
</feature>
<evidence type="ECO:0000256" key="2">
    <source>
        <dbReference type="ARBA" id="ARBA00022512"/>
    </source>
</evidence>
<evidence type="ECO:0000256" key="5">
    <source>
        <dbReference type="ARBA" id="ARBA00022729"/>
    </source>
</evidence>
<evidence type="ECO:0000259" key="11">
    <source>
        <dbReference type="Pfam" id="PF02225"/>
    </source>
</evidence>
<dbReference type="RefSeq" id="WP_173122177.1">
    <property type="nucleotide sequence ID" value="NZ_JABRWJ010000002.1"/>
</dbReference>
<keyword evidence="2" id="KW-0134">Cell wall</keyword>
<keyword evidence="5 9" id="KW-0732">Signal</keyword>
<dbReference type="SUPFAM" id="SSF52743">
    <property type="entry name" value="Subtilisin-like"/>
    <property type="match status" value="1"/>
</dbReference>
<dbReference type="PANTHER" id="PTHR43806:SF65">
    <property type="entry name" value="SERINE PROTEASE APRX"/>
    <property type="match status" value="1"/>
</dbReference>
<gene>
    <name evidence="12" type="ORF">HLB44_08880</name>
</gene>
<evidence type="ECO:0000256" key="3">
    <source>
        <dbReference type="ARBA" id="ARBA00022525"/>
    </source>
</evidence>
<reference evidence="12 13" key="1">
    <citation type="submission" date="2020-05" db="EMBL/GenBank/DDBJ databases">
        <title>Aquincola sp. isolate from soil.</title>
        <authorList>
            <person name="Han J."/>
            <person name="Kim D.-U."/>
        </authorList>
    </citation>
    <scope>NUCLEOTIDE SEQUENCE [LARGE SCALE GENOMIC DNA]</scope>
    <source>
        <strain evidence="12 13">S2</strain>
    </source>
</reference>
<protein>
    <submittedName>
        <fullName evidence="12">S8 family serine peptidase</fullName>
    </submittedName>
</protein>
<dbReference type="InterPro" id="IPR046450">
    <property type="entry name" value="PA_dom_sf"/>
</dbReference>
<accession>A0ABX2EEQ0</accession>
<dbReference type="InterPro" id="IPR036852">
    <property type="entry name" value="Peptidase_S8/S53_dom_sf"/>
</dbReference>
<dbReference type="Gene3D" id="3.50.30.30">
    <property type="match status" value="1"/>
</dbReference>
<keyword evidence="7 8" id="KW-0720">Serine protease</keyword>
<comment type="caution">
    <text evidence="12">The sequence shown here is derived from an EMBL/GenBank/DDBJ whole genome shotgun (WGS) entry which is preliminary data.</text>
</comment>
<organism evidence="12 13">
    <name type="scientific">Pseudaquabacterium terrae</name>
    <dbReference type="NCBI Taxonomy" id="2732868"/>
    <lineage>
        <taxon>Bacteria</taxon>
        <taxon>Pseudomonadati</taxon>
        <taxon>Pseudomonadota</taxon>
        <taxon>Betaproteobacteria</taxon>
        <taxon>Burkholderiales</taxon>
        <taxon>Sphaerotilaceae</taxon>
        <taxon>Pseudaquabacterium</taxon>
    </lineage>
</organism>
<keyword evidence="4 8" id="KW-0645">Protease</keyword>
<evidence type="ECO:0000256" key="1">
    <source>
        <dbReference type="ARBA" id="ARBA00011073"/>
    </source>
</evidence>
<sequence length="734" mass="73860">MTPTPVARRLTPLALALAVAGTLSLPATPALAAPGQNSDANVSTRPRQDTSTALVQLNGDPLATYVKTRPAKGKKVDFSSNTTRSYRAQLSALRNDYKAWLRANVPGAKVTGEFDIALNAVAVQLNGASLAQVSATPMVKHAQYQGLYYPKVTDPDLALIDAPEAWAQAGGPAGAGAGVKVAIVDSGIDTTHPCFSDAGYPAQTQLGNRNFTNNKVIAAKVFNNKVPQQHFSAEAIDSHGTHVAGTVACNFGTPAPVNGVVTYDMSGVAPRALLGNYNVFPGDVGNARSEDIMNALEAAYADGFDVANMSLGGGAHGAQDLLTIAVDNLDQANMVVAVAAGNEGPGLFTVSSPGSAARALTAGASTVPHFIGTPVTAGGNTYGAASGDFAVVSADLTAALGVVAGPIGGLGDACAALPANSLLGRIALVSRGTCFFSVKIRNAEAAGAVATLVANNGFGDPSAMGTDGLPSQPTIPAYMVSQAAGQALKTLDGSPATIGAALQYFQTVNADIMAGFSSQGPTDVDFRVKPDVVAPGANVLSSIPHTFCAAPPCFAFFNGTSMATPHLAGSAAVVRQQRPGWSAADVRSAIVNTAERGVLRSFSNGALQDNVNINGAGRENLLAAVNAKVALDPVSLSFGAVPSGSGQTRQMSVTLTNLSGAAQTYSLGVSGQPASGVVYGVNPASLTLAAGAKANVTVTMSSSKGASAGGQQAYLEVSAGGGNIAHAALFTLVK</sequence>
<keyword evidence="13" id="KW-1185">Reference proteome</keyword>
<dbReference type="Pfam" id="PF00082">
    <property type="entry name" value="Peptidase_S8"/>
    <property type="match status" value="1"/>
</dbReference>
<dbReference type="Proteomes" id="UP000737171">
    <property type="component" value="Unassembled WGS sequence"/>
</dbReference>
<feature type="chain" id="PRO_5045146490" evidence="9">
    <location>
        <begin position="33"/>
        <end position="734"/>
    </location>
</feature>
<keyword evidence="6 8" id="KW-0378">Hydrolase</keyword>
<feature type="active site" description="Charge relay system" evidence="8">
    <location>
        <position position="185"/>
    </location>
</feature>
<feature type="signal peptide" evidence="9">
    <location>
        <begin position="1"/>
        <end position="32"/>
    </location>
</feature>
<dbReference type="PROSITE" id="PS51892">
    <property type="entry name" value="SUBTILASE"/>
    <property type="match status" value="1"/>
</dbReference>
<dbReference type="Gene3D" id="2.60.40.10">
    <property type="entry name" value="Immunoglobulins"/>
    <property type="match status" value="1"/>
</dbReference>
<dbReference type="CDD" id="cd04818">
    <property type="entry name" value="PA_subtilisin_1"/>
    <property type="match status" value="1"/>
</dbReference>
<dbReference type="InterPro" id="IPR003137">
    <property type="entry name" value="PA_domain"/>
</dbReference>
<keyword evidence="3" id="KW-0964">Secreted</keyword>
<evidence type="ECO:0000256" key="6">
    <source>
        <dbReference type="ARBA" id="ARBA00022801"/>
    </source>
</evidence>
<feature type="active site" description="Charge relay system" evidence="8">
    <location>
        <position position="561"/>
    </location>
</feature>
<dbReference type="SUPFAM" id="SSF52025">
    <property type="entry name" value="PA domain"/>
    <property type="match status" value="1"/>
</dbReference>
<feature type="active site" description="Charge relay system" evidence="8">
    <location>
        <position position="239"/>
    </location>
</feature>
<evidence type="ECO:0000256" key="9">
    <source>
        <dbReference type="SAM" id="SignalP"/>
    </source>
</evidence>